<accession>A0A0F0GME3</accession>
<evidence type="ECO:0000313" key="1">
    <source>
        <dbReference type="EMBL" id="KJK43127.1"/>
    </source>
</evidence>
<proteinExistence type="predicted"/>
<dbReference type="STRING" id="68170.GCA_000974445_00927"/>
<dbReference type="OrthoDB" id="3212792at2"/>
<reference evidence="1 2" key="1">
    <citation type="submission" date="2015-02" db="EMBL/GenBank/DDBJ databases">
        <authorList>
            <person name="Ju K.-S."/>
            <person name="Doroghazi J.R."/>
            <person name="Metcalf W."/>
        </authorList>
    </citation>
    <scope>NUCLEOTIDE SEQUENCE [LARGE SCALE GENOMIC DNA]</scope>
    <source>
        <strain evidence="1 2">NRRL B-16140</strain>
    </source>
</reference>
<dbReference type="CDD" id="cd00448">
    <property type="entry name" value="YjgF_YER057c_UK114_family"/>
    <property type="match status" value="1"/>
</dbReference>
<keyword evidence="2" id="KW-1185">Reference proteome</keyword>
<organism evidence="1 2">
    <name type="scientific">Lentzea aerocolonigenes</name>
    <name type="common">Lechevalieria aerocolonigenes</name>
    <name type="synonym">Saccharothrix aerocolonigenes</name>
    <dbReference type="NCBI Taxonomy" id="68170"/>
    <lineage>
        <taxon>Bacteria</taxon>
        <taxon>Bacillati</taxon>
        <taxon>Actinomycetota</taxon>
        <taxon>Actinomycetes</taxon>
        <taxon>Pseudonocardiales</taxon>
        <taxon>Pseudonocardiaceae</taxon>
        <taxon>Lentzea</taxon>
    </lineage>
</organism>
<dbReference type="PANTHER" id="PTHR43857">
    <property type="entry name" value="BLR7761 PROTEIN"/>
    <property type="match status" value="1"/>
</dbReference>
<dbReference type="AlphaFoldDB" id="A0A0F0GME3"/>
<dbReference type="InterPro" id="IPR006175">
    <property type="entry name" value="YjgF/YER057c/UK114"/>
</dbReference>
<protein>
    <submittedName>
        <fullName evidence="1">Endoribonuclease L-PSP</fullName>
    </submittedName>
</protein>
<evidence type="ECO:0000313" key="2">
    <source>
        <dbReference type="Proteomes" id="UP000033393"/>
    </source>
</evidence>
<dbReference type="PANTHER" id="PTHR43857:SF1">
    <property type="entry name" value="YJGH FAMILY PROTEIN"/>
    <property type="match status" value="1"/>
</dbReference>
<dbReference type="InterPro" id="IPR035959">
    <property type="entry name" value="RutC-like_sf"/>
</dbReference>
<comment type="caution">
    <text evidence="1">The sequence shown here is derived from an EMBL/GenBank/DDBJ whole genome shotgun (WGS) entry which is preliminary data.</text>
</comment>
<dbReference type="Pfam" id="PF01042">
    <property type="entry name" value="Ribonuc_L-PSP"/>
    <property type="match status" value="1"/>
</dbReference>
<dbReference type="RefSeq" id="WP_045315924.1">
    <property type="nucleotide sequence ID" value="NZ_JYJG01000306.1"/>
</dbReference>
<dbReference type="Gene3D" id="3.30.1330.40">
    <property type="entry name" value="RutC-like"/>
    <property type="match status" value="1"/>
</dbReference>
<dbReference type="EMBL" id="JYJG01000306">
    <property type="protein sequence ID" value="KJK43127.1"/>
    <property type="molecule type" value="Genomic_DNA"/>
</dbReference>
<dbReference type="eggNOG" id="COG0251">
    <property type="taxonomic scope" value="Bacteria"/>
</dbReference>
<dbReference type="SUPFAM" id="SSF55298">
    <property type="entry name" value="YjgF-like"/>
    <property type="match status" value="1"/>
</dbReference>
<name>A0A0F0GME3_LENAE</name>
<sequence length="141" mass="15012">MPAEERLTELPALPNTPGYAHAVTVTGKLAFVSGQVAIDAKGCAVGVDDLGAQTRQALSNLHHVIQNIGADWSDVIKFTWYVLDASEVQTIRDVRDEILRPALGEVHNPASTLVQVAALFGPEFLVEVEAVVSIPAEASDV</sequence>
<dbReference type="Proteomes" id="UP000033393">
    <property type="component" value="Unassembled WGS sequence"/>
</dbReference>
<dbReference type="PATRIC" id="fig|68170.10.peg.8891"/>
<gene>
    <name evidence="1" type="ORF">UK23_34475</name>
</gene>